<dbReference type="GO" id="GO:0005783">
    <property type="term" value="C:endoplasmic reticulum"/>
    <property type="evidence" value="ECO:0007669"/>
    <property type="project" value="TreeGrafter"/>
</dbReference>
<dbReference type="GO" id="GO:0009881">
    <property type="term" value="F:photoreceptor activity"/>
    <property type="evidence" value="ECO:0007669"/>
    <property type="project" value="UniProtKB-KW"/>
</dbReference>
<dbReference type="GO" id="GO:0005886">
    <property type="term" value="C:plasma membrane"/>
    <property type="evidence" value="ECO:0007669"/>
    <property type="project" value="TreeGrafter"/>
</dbReference>
<protein>
    <submittedName>
        <fullName evidence="12">Uncharacterized protein</fullName>
    </submittedName>
</protein>
<feature type="transmembrane region" description="Helical" evidence="11">
    <location>
        <begin position="322"/>
        <end position="341"/>
    </location>
</feature>
<dbReference type="PANTHER" id="PTHR28286:SF2">
    <property type="entry name" value="BACTERIORHODOPSIN _OPSIN, NOPA (EUROFUNG)"/>
    <property type="match status" value="1"/>
</dbReference>
<evidence type="ECO:0000256" key="6">
    <source>
        <dbReference type="ARBA" id="ARBA00022925"/>
    </source>
</evidence>
<sequence length="552" mass="60799">MLTPLFFLFYYNQCKAQKAGLVLERHSQRTALESITHYGKEFDRYVAPVTFIPWSLLLKRTVFVRYTMAASICLAWYLWDIYFYSMLVRGSLLLGNPMGILIRYNGRLRWTALYFGVPITVLGVGLMVYFREPGVNIGYIVMCQIFIAFGGGTLVICEQMTVMAVLSQQHIPAVLAMESMLTNISSAVGRNIATALWTGVFPRKLEEYLPAEASYPVGSAARDAINRSYAETAAADADCCNGFVYGDVGLGDDGGKMLMTKVSTHTPTSIAPVPTVVPGNEPIFQELSKTSQRTLWVVVVLMAISALVFYTLGSRAPLPKRVVHTLISISTTISFIVYLALATGEGITYKHDVLTHHNKHVPNTHQDVYRQVLWLRYVNWFLTDPLALINLALLSGLPGAHLLVAIVADWIMLGSGLLGTYAGHTPRRWVWFTISAIGYLTTVYHIGINGSRAATNKEAQTKRFFGTVSGVSLLIKVLFPVALAAGALALRINVDSETVIFAIHDIFLQGIIGYWLVFTHDASPGITVLVDGFWSHGLGNEGAIRITEEEGA</sequence>
<feature type="transmembrane region" description="Helical" evidence="11">
    <location>
        <begin position="295"/>
        <end position="316"/>
    </location>
</feature>
<evidence type="ECO:0000313" key="13">
    <source>
        <dbReference type="Proteomes" id="UP000541154"/>
    </source>
</evidence>
<dbReference type="SMART" id="SM01021">
    <property type="entry name" value="Bac_rhodopsin"/>
    <property type="match status" value="1"/>
</dbReference>
<evidence type="ECO:0000256" key="8">
    <source>
        <dbReference type="ARBA" id="ARBA00022991"/>
    </source>
</evidence>
<feature type="transmembrane region" description="Helical" evidence="11">
    <location>
        <begin position="468"/>
        <end position="492"/>
    </location>
</feature>
<evidence type="ECO:0000256" key="11">
    <source>
        <dbReference type="SAM" id="Phobius"/>
    </source>
</evidence>
<feature type="transmembrane region" description="Helical" evidence="11">
    <location>
        <begin position="386"/>
        <end position="408"/>
    </location>
</feature>
<accession>A0A8H5ZYN9</accession>
<gene>
    <name evidence="12" type="ORF">ETB97_005409</name>
</gene>
<evidence type="ECO:0000256" key="3">
    <source>
        <dbReference type="ARBA" id="ARBA00022543"/>
    </source>
</evidence>
<proteinExistence type="inferred from homology"/>
<dbReference type="CDD" id="cd15028">
    <property type="entry name" value="7tm_Opsin-1_euk"/>
    <property type="match status" value="1"/>
</dbReference>
<comment type="caution">
    <text evidence="12">The sequence shown here is derived from an EMBL/GenBank/DDBJ whole genome shotgun (WGS) entry which is preliminary data.</text>
</comment>
<feature type="transmembrane region" description="Helical" evidence="11">
    <location>
        <begin position="428"/>
        <end position="447"/>
    </location>
</feature>
<evidence type="ECO:0000256" key="2">
    <source>
        <dbReference type="ARBA" id="ARBA00008130"/>
    </source>
</evidence>
<feature type="transmembrane region" description="Helical" evidence="11">
    <location>
        <begin position="136"/>
        <end position="157"/>
    </location>
</feature>
<dbReference type="EMBL" id="SPNV01000242">
    <property type="protein sequence ID" value="KAF5857694.1"/>
    <property type="molecule type" value="Genomic_DNA"/>
</dbReference>
<keyword evidence="9 11" id="KW-0472">Membrane</keyword>
<dbReference type="Gene3D" id="1.20.1070.10">
    <property type="entry name" value="Rhodopsin 7-helix transmembrane proteins"/>
    <property type="match status" value="1"/>
</dbReference>
<dbReference type="InterPro" id="IPR036259">
    <property type="entry name" value="MFS_trans_sf"/>
</dbReference>
<organism evidence="12 13">
    <name type="scientific">Petromyces alliaceus</name>
    <name type="common">Aspergillus alliaceus</name>
    <dbReference type="NCBI Taxonomy" id="209559"/>
    <lineage>
        <taxon>Eukaryota</taxon>
        <taxon>Fungi</taxon>
        <taxon>Dikarya</taxon>
        <taxon>Ascomycota</taxon>
        <taxon>Pezizomycotina</taxon>
        <taxon>Eurotiomycetes</taxon>
        <taxon>Eurotiomycetidae</taxon>
        <taxon>Eurotiales</taxon>
        <taxon>Aspergillaceae</taxon>
        <taxon>Aspergillus</taxon>
        <taxon>Aspergillus subgen. Circumdati</taxon>
    </lineage>
</organism>
<dbReference type="SUPFAM" id="SSF81321">
    <property type="entry name" value="Family A G protein-coupled receptor-like"/>
    <property type="match status" value="1"/>
</dbReference>
<keyword evidence="5 11" id="KW-0812">Transmembrane</keyword>
<feature type="transmembrane region" description="Helical" evidence="11">
    <location>
        <begin position="498"/>
        <end position="517"/>
    </location>
</feature>
<evidence type="ECO:0000256" key="5">
    <source>
        <dbReference type="ARBA" id="ARBA00022692"/>
    </source>
</evidence>
<dbReference type="InterPro" id="IPR001425">
    <property type="entry name" value="Arc/bac/fun_rhodopsins"/>
</dbReference>
<dbReference type="FunFam" id="1.20.1070.10:FF:000160">
    <property type="entry name" value="Related to Opsin-1"/>
    <property type="match status" value="1"/>
</dbReference>
<keyword evidence="7 11" id="KW-1133">Transmembrane helix</keyword>
<comment type="similarity">
    <text evidence="2">Belongs to the archaeal/bacterial/fungal opsin family.</text>
</comment>
<feature type="transmembrane region" description="Helical" evidence="11">
    <location>
        <begin position="63"/>
        <end position="87"/>
    </location>
</feature>
<evidence type="ECO:0000256" key="1">
    <source>
        <dbReference type="ARBA" id="ARBA00004141"/>
    </source>
</evidence>
<dbReference type="Proteomes" id="UP000541154">
    <property type="component" value="Unassembled WGS sequence"/>
</dbReference>
<dbReference type="Pfam" id="PF01036">
    <property type="entry name" value="Bac_rhodopsin"/>
    <property type="match status" value="1"/>
</dbReference>
<keyword evidence="3" id="KW-0600">Photoreceptor protein</keyword>
<dbReference type="AlphaFoldDB" id="A0A8H5ZYN9"/>
<feature type="transmembrane region" description="Helical" evidence="11">
    <location>
        <begin position="108"/>
        <end position="130"/>
    </location>
</feature>
<evidence type="ECO:0000256" key="7">
    <source>
        <dbReference type="ARBA" id="ARBA00022989"/>
    </source>
</evidence>
<comment type="subcellular location">
    <subcellularLocation>
        <location evidence="1">Membrane</location>
        <topology evidence="1">Multi-pass membrane protein</topology>
    </subcellularLocation>
</comment>
<keyword evidence="10" id="KW-0675">Receptor</keyword>
<keyword evidence="6" id="KW-0681">Retinal protein</keyword>
<reference evidence="12 13" key="1">
    <citation type="submission" date="2019-04" db="EMBL/GenBank/DDBJ databases">
        <title>Aspergillus burnettii sp. nov., novel species from soil in southeast Queensland.</title>
        <authorList>
            <person name="Gilchrist C.L.M."/>
            <person name="Pitt J.I."/>
            <person name="Lange L."/>
            <person name="Lacey H.J."/>
            <person name="Vuong D."/>
            <person name="Midgley D.J."/>
            <person name="Greenfield P."/>
            <person name="Bradbury M."/>
            <person name="Lacey E."/>
            <person name="Busk P.K."/>
            <person name="Pilgaard B."/>
            <person name="Chooi Y.H."/>
            <person name="Piggott A.M."/>
        </authorList>
    </citation>
    <scope>NUCLEOTIDE SEQUENCE [LARGE SCALE GENOMIC DNA]</scope>
    <source>
        <strain evidence="12 13">FRR 5400</strain>
    </source>
</reference>
<name>A0A8H5ZYN9_PETAA</name>
<evidence type="ECO:0000313" key="12">
    <source>
        <dbReference type="EMBL" id="KAF5857694.1"/>
    </source>
</evidence>
<dbReference type="PANTHER" id="PTHR28286">
    <property type="match status" value="1"/>
</dbReference>
<dbReference type="GO" id="GO:0007602">
    <property type="term" value="P:phototransduction"/>
    <property type="evidence" value="ECO:0007669"/>
    <property type="project" value="UniProtKB-KW"/>
</dbReference>
<keyword evidence="4" id="KW-0716">Sensory transduction</keyword>
<evidence type="ECO:0000256" key="9">
    <source>
        <dbReference type="ARBA" id="ARBA00023136"/>
    </source>
</evidence>
<keyword evidence="8" id="KW-0157">Chromophore</keyword>
<dbReference type="PRINTS" id="PR00251">
    <property type="entry name" value="BACTRLOPSIN"/>
</dbReference>
<keyword evidence="13" id="KW-1185">Reference proteome</keyword>
<evidence type="ECO:0000256" key="4">
    <source>
        <dbReference type="ARBA" id="ARBA00022606"/>
    </source>
</evidence>
<evidence type="ECO:0000256" key="10">
    <source>
        <dbReference type="ARBA" id="ARBA00023170"/>
    </source>
</evidence>
<dbReference type="SUPFAM" id="SSF103473">
    <property type="entry name" value="MFS general substrate transporter"/>
    <property type="match status" value="1"/>
</dbReference>